<name>A0A248VZ76_9BURK</name>
<organism evidence="1 2">
    <name type="scientific">Paraburkholderia aromaticivorans</name>
    <dbReference type="NCBI Taxonomy" id="2026199"/>
    <lineage>
        <taxon>Bacteria</taxon>
        <taxon>Pseudomonadati</taxon>
        <taxon>Pseudomonadota</taxon>
        <taxon>Betaproteobacteria</taxon>
        <taxon>Burkholderiales</taxon>
        <taxon>Burkholderiaceae</taxon>
        <taxon>Paraburkholderia</taxon>
    </lineage>
</organism>
<dbReference type="KEGG" id="parb:CJU94_37265"/>
<proteinExistence type="predicted"/>
<keyword evidence="2" id="KW-1185">Reference proteome</keyword>
<dbReference type="RefSeq" id="WP_095423597.1">
    <property type="nucleotide sequence ID" value="NZ_CP022992.1"/>
</dbReference>
<dbReference type="Proteomes" id="UP000215158">
    <property type="component" value="Plasmid pBN2"/>
</dbReference>
<keyword evidence="1" id="KW-0614">Plasmid</keyword>
<sequence>MPTSPDNPVCNDSLFSLALNACVEAVLMRLLVTAGDLHTEAFDRHRRRAWEFADRAGHLYADELMPYLLGGDSETVEGWAQGVERRRKERQDTEECARRQAREALIRAKDWAVFGLPAPEQLLVDLQDGESRLICGHRLFPDGNCVRFADPFGDHGFFFLGDPRDMTVADIEPFLTDMARGEEWHAGLY</sequence>
<gene>
    <name evidence="1" type="ORF">CJU94_37265</name>
</gene>
<reference evidence="1 2" key="1">
    <citation type="submission" date="2017-08" db="EMBL/GenBank/DDBJ databases">
        <title>Identification and genetic characteristics of simultaneous BTEX- and naphthalene-degrading Paraburkholderia sp. BN5 isolated from petroleum-contaminated soil.</title>
        <authorList>
            <person name="Lee Y."/>
            <person name="Jeon C.O."/>
        </authorList>
    </citation>
    <scope>NUCLEOTIDE SEQUENCE [LARGE SCALE GENOMIC DNA]</scope>
    <source>
        <strain evidence="1 2">BN5</strain>
        <plasmid evidence="1 2">pBN2</plasmid>
    </source>
</reference>
<dbReference type="AlphaFoldDB" id="A0A248VZ76"/>
<protein>
    <submittedName>
        <fullName evidence="1">Uncharacterized protein</fullName>
    </submittedName>
</protein>
<dbReference type="OrthoDB" id="9036324at2"/>
<dbReference type="EMBL" id="CP022992">
    <property type="protein sequence ID" value="ASW03832.1"/>
    <property type="molecule type" value="Genomic_DNA"/>
</dbReference>
<geneLocation type="plasmid" evidence="1 2">
    <name>pBN2</name>
</geneLocation>
<evidence type="ECO:0000313" key="1">
    <source>
        <dbReference type="EMBL" id="ASW03832.1"/>
    </source>
</evidence>
<evidence type="ECO:0000313" key="2">
    <source>
        <dbReference type="Proteomes" id="UP000215158"/>
    </source>
</evidence>
<accession>A0A248VZ76</accession>